<dbReference type="Proteomes" id="UP000013167">
    <property type="component" value="Unassembled WGS sequence"/>
</dbReference>
<comment type="caution">
    <text evidence="2">The sequence shown here is derived from an EMBL/GenBank/DDBJ whole genome shotgun (WGS) entry which is preliminary data.</text>
</comment>
<feature type="region of interest" description="Disordered" evidence="1">
    <location>
        <begin position="30"/>
        <end position="112"/>
    </location>
</feature>
<name>N0E5E6_9MICO</name>
<evidence type="ECO:0000313" key="3">
    <source>
        <dbReference type="Proteomes" id="UP000013167"/>
    </source>
</evidence>
<proteinExistence type="predicted"/>
<keyword evidence="3" id="KW-1185">Reference proteome</keyword>
<organism evidence="2 3">
    <name type="scientific">Phycicoccus elongatus Lp2</name>
    <dbReference type="NCBI Taxonomy" id="1193181"/>
    <lineage>
        <taxon>Bacteria</taxon>
        <taxon>Bacillati</taxon>
        <taxon>Actinomycetota</taxon>
        <taxon>Actinomycetes</taxon>
        <taxon>Micrococcales</taxon>
        <taxon>Intrasporangiaceae</taxon>
        <taxon>Phycicoccus</taxon>
    </lineage>
</organism>
<protein>
    <submittedName>
        <fullName evidence="2">Uncharacterized protein</fullName>
    </submittedName>
</protein>
<dbReference type="AlphaFoldDB" id="N0E5E6"/>
<reference evidence="2 3" key="1">
    <citation type="journal article" date="2013" name="ISME J.">
        <title>A metabolic model for members of the genus Tetrasphaera involved in enhanced biological phosphorus removal.</title>
        <authorList>
            <person name="Kristiansen R."/>
            <person name="Nguyen H.T.T."/>
            <person name="Saunders A.M."/>
            <person name="Nielsen J.L."/>
            <person name="Wimmer R."/>
            <person name="Le V.Q."/>
            <person name="McIlroy S.J."/>
            <person name="Petrovski S."/>
            <person name="Seviour R.J."/>
            <person name="Calteau A."/>
            <person name="Nielsen K.L."/>
            <person name="Nielsen P.H."/>
        </authorList>
    </citation>
    <scope>NUCLEOTIDE SEQUENCE [LARGE SCALE GENOMIC DNA]</scope>
    <source>
        <strain evidence="2 3">Lp2</strain>
    </source>
</reference>
<accession>N0E5E6</accession>
<sequence>MRNLVASIWITQPGGDSRLGTVGLRGVDKKDALRGSRSDWSSEHPQGQRDGDVRKHLPGQSNDCLDATSADEFSPDPALLAPTEDRASGSKDEPATVFGEVGDHVLEPSRVS</sequence>
<feature type="compositionally biased region" description="Basic and acidic residues" evidence="1">
    <location>
        <begin position="30"/>
        <end position="55"/>
    </location>
</feature>
<dbReference type="HOGENOM" id="CLU_2144660_0_0_11"/>
<dbReference type="EMBL" id="CAIZ01000161">
    <property type="protein sequence ID" value="CCH71286.1"/>
    <property type="molecule type" value="Genomic_DNA"/>
</dbReference>
<feature type="compositionally biased region" description="Basic and acidic residues" evidence="1">
    <location>
        <begin position="101"/>
        <end position="112"/>
    </location>
</feature>
<evidence type="ECO:0000256" key="1">
    <source>
        <dbReference type="SAM" id="MobiDB-lite"/>
    </source>
</evidence>
<feature type="compositionally biased region" description="Basic and acidic residues" evidence="1">
    <location>
        <begin position="83"/>
        <end position="94"/>
    </location>
</feature>
<evidence type="ECO:0000313" key="2">
    <source>
        <dbReference type="EMBL" id="CCH71286.1"/>
    </source>
</evidence>
<dbReference type="STRING" id="1193181.BN10_880011"/>
<gene>
    <name evidence="2" type="ORF">BN10_880011</name>
</gene>